<sequence length="393" mass="43250">MLTDDAAAIARYTPAPMSIHILHLHSTFALGGKEARAVQLMNAFGDRARHTIVSAMPDQLGAREAIDRHIKYEIALDPPPLAGKPSVKRYEQIARFMRRFDLVLTYNWGAIDGVMAARVFGKGLPPIIHHEDGFNADEAEKLSTVRNMYRRMALPAANALVVPSEKLEQVATKFWKQPAERLVRIANGVPTGRYTGQLDSSLLPMLDKRRKGEVFIGCLAGLRPVKDLPMLVRAAAGMSSRFKLVILGEGPERQAILDQAEAMAIEDQVFLPGFIANPHRYLGLFDIFALSSKSEQAPVSVLEAMAAGLPIVAPQLGDIAAMVSEPNHKYLSVDRTEVSLRDRLDILAQHPDERKRLGEANRLRAAALYDEAEMVAAYARLYSQAMGRPGTLG</sequence>
<protein>
    <submittedName>
        <fullName evidence="3">Glycosyltransferase involved in cell wall biosynthesis</fullName>
    </submittedName>
</protein>
<organism evidence="3 4">
    <name type="scientific">Sphingomonas trueperi</name>
    <dbReference type="NCBI Taxonomy" id="53317"/>
    <lineage>
        <taxon>Bacteria</taxon>
        <taxon>Pseudomonadati</taxon>
        <taxon>Pseudomonadota</taxon>
        <taxon>Alphaproteobacteria</taxon>
        <taxon>Sphingomonadales</taxon>
        <taxon>Sphingomonadaceae</taxon>
        <taxon>Sphingomonas</taxon>
    </lineage>
</organism>
<keyword evidence="4" id="KW-1185">Reference proteome</keyword>
<feature type="domain" description="Glycosyltransferase subfamily 4-like N-terminal" evidence="2">
    <location>
        <begin position="31"/>
        <end position="192"/>
    </location>
</feature>
<dbReference type="SUPFAM" id="SSF53756">
    <property type="entry name" value="UDP-Glycosyltransferase/glycogen phosphorylase"/>
    <property type="match status" value="1"/>
</dbReference>
<keyword evidence="3" id="KW-0808">Transferase</keyword>
<dbReference type="GO" id="GO:0016757">
    <property type="term" value="F:glycosyltransferase activity"/>
    <property type="evidence" value="ECO:0007669"/>
    <property type="project" value="InterPro"/>
</dbReference>
<gene>
    <name evidence="3" type="ORF">GGR89_001344</name>
</gene>
<evidence type="ECO:0000313" key="3">
    <source>
        <dbReference type="EMBL" id="NJB97038.1"/>
    </source>
</evidence>
<dbReference type="EMBL" id="JAATJB010000003">
    <property type="protein sequence ID" value="NJB97038.1"/>
    <property type="molecule type" value="Genomic_DNA"/>
</dbReference>
<dbReference type="Proteomes" id="UP000531251">
    <property type="component" value="Unassembled WGS sequence"/>
</dbReference>
<name>A0A7X6BBZ7_9SPHN</name>
<dbReference type="InterPro" id="IPR001296">
    <property type="entry name" value="Glyco_trans_1"/>
</dbReference>
<accession>A0A7X6BBZ7</accession>
<dbReference type="CDD" id="cd03801">
    <property type="entry name" value="GT4_PimA-like"/>
    <property type="match status" value="1"/>
</dbReference>
<dbReference type="PANTHER" id="PTHR12526">
    <property type="entry name" value="GLYCOSYLTRANSFERASE"/>
    <property type="match status" value="1"/>
</dbReference>
<evidence type="ECO:0000313" key="4">
    <source>
        <dbReference type="Proteomes" id="UP000531251"/>
    </source>
</evidence>
<evidence type="ECO:0000259" key="2">
    <source>
        <dbReference type="Pfam" id="PF13439"/>
    </source>
</evidence>
<dbReference type="Gene3D" id="3.40.50.2000">
    <property type="entry name" value="Glycogen Phosphorylase B"/>
    <property type="match status" value="2"/>
</dbReference>
<comment type="caution">
    <text evidence="3">The sequence shown here is derived from an EMBL/GenBank/DDBJ whole genome shotgun (WGS) entry which is preliminary data.</text>
</comment>
<reference evidence="3 4" key="1">
    <citation type="submission" date="2020-03" db="EMBL/GenBank/DDBJ databases">
        <title>Genomic Encyclopedia of Type Strains, Phase IV (KMG-IV): sequencing the most valuable type-strain genomes for metagenomic binning, comparative biology and taxonomic classification.</title>
        <authorList>
            <person name="Goeker M."/>
        </authorList>
    </citation>
    <scope>NUCLEOTIDE SEQUENCE [LARGE SCALE GENOMIC DNA]</scope>
    <source>
        <strain evidence="3 4">DSM 7225</strain>
    </source>
</reference>
<proteinExistence type="predicted"/>
<dbReference type="Pfam" id="PF00534">
    <property type="entry name" value="Glycos_transf_1"/>
    <property type="match status" value="1"/>
</dbReference>
<dbReference type="AlphaFoldDB" id="A0A7X6BBZ7"/>
<dbReference type="Pfam" id="PF13439">
    <property type="entry name" value="Glyco_transf_4"/>
    <property type="match status" value="1"/>
</dbReference>
<evidence type="ECO:0000259" key="1">
    <source>
        <dbReference type="Pfam" id="PF00534"/>
    </source>
</evidence>
<feature type="domain" description="Glycosyl transferase family 1" evidence="1">
    <location>
        <begin position="210"/>
        <end position="362"/>
    </location>
</feature>
<dbReference type="InterPro" id="IPR028098">
    <property type="entry name" value="Glyco_trans_4-like_N"/>
</dbReference>